<name>A0A9N9G2Q9_9GLOM</name>
<evidence type="ECO:0000313" key="1">
    <source>
        <dbReference type="EMBL" id="CAG8575714.1"/>
    </source>
</evidence>
<gene>
    <name evidence="1" type="ORF">AGERDE_LOCUS7868</name>
</gene>
<accession>A0A9N9G2Q9</accession>
<reference evidence="1" key="1">
    <citation type="submission" date="2021-06" db="EMBL/GenBank/DDBJ databases">
        <authorList>
            <person name="Kallberg Y."/>
            <person name="Tangrot J."/>
            <person name="Rosling A."/>
        </authorList>
    </citation>
    <scope>NUCLEOTIDE SEQUENCE</scope>
    <source>
        <strain evidence="1">MT106</strain>
    </source>
</reference>
<organism evidence="1 2">
    <name type="scientific">Ambispora gerdemannii</name>
    <dbReference type="NCBI Taxonomy" id="144530"/>
    <lineage>
        <taxon>Eukaryota</taxon>
        <taxon>Fungi</taxon>
        <taxon>Fungi incertae sedis</taxon>
        <taxon>Mucoromycota</taxon>
        <taxon>Glomeromycotina</taxon>
        <taxon>Glomeromycetes</taxon>
        <taxon>Archaeosporales</taxon>
        <taxon>Ambisporaceae</taxon>
        <taxon>Ambispora</taxon>
    </lineage>
</organism>
<comment type="caution">
    <text evidence="1">The sequence shown here is derived from an EMBL/GenBank/DDBJ whole genome shotgun (WGS) entry which is preliminary data.</text>
</comment>
<keyword evidence="2" id="KW-1185">Reference proteome</keyword>
<dbReference type="AlphaFoldDB" id="A0A9N9G2Q9"/>
<evidence type="ECO:0000313" key="2">
    <source>
        <dbReference type="Proteomes" id="UP000789831"/>
    </source>
</evidence>
<dbReference type="Proteomes" id="UP000789831">
    <property type="component" value="Unassembled WGS sequence"/>
</dbReference>
<sequence length="111" mass="13055">MKQNTSEKLKQRSVKKVFLLNTYGTRTSSKKTLQQRIDENEIEGDIKPTNIYLKNDDFVLDAEEVDRNSENYRISGVYTTDIPLRDLREQQPAFVVERGIYIGKTPWKENR</sequence>
<protein>
    <submittedName>
        <fullName evidence="1">858_t:CDS:1</fullName>
    </submittedName>
</protein>
<proteinExistence type="predicted"/>
<dbReference type="EMBL" id="CAJVPL010001529">
    <property type="protein sequence ID" value="CAG8575714.1"/>
    <property type="molecule type" value="Genomic_DNA"/>
</dbReference>